<protein>
    <submittedName>
        <fullName evidence="3">Delta fatty acid desaturase</fullName>
    </submittedName>
</protein>
<dbReference type="PIRSF" id="PIRSF015921">
    <property type="entry name" value="FA_sphinglp_des"/>
    <property type="match status" value="1"/>
</dbReference>
<organism evidence="3 4">
    <name type="scientific">Micromonospora sicca</name>
    <dbReference type="NCBI Taxonomy" id="2202420"/>
    <lineage>
        <taxon>Bacteria</taxon>
        <taxon>Bacillati</taxon>
        <taxon>Actinomycetota</taxon>
        <taxon>Actinomycetes</taxon>
        <taxon>Micromonosporales</taxon>
        <taxon>Micromonosporaceae</taxon>
        <taxon>Micromonospora</taxon>
    </lineage>
</organism>
<feature type="transmembrane region" description="Helical" evidence="1">
    <location>
        <begin position="34"/>
        <end position="54"/>
    </location>
</feature>
<dbReference type="CDD" id="cd03506">
    <property type="entry name" value="Delta6-FADS-like"/>
    <property type="match status" value="1"/>
</dbReference>
<reference evidence="3 4" key="1">
    <citation type="submission" date="2018-05" db="EMBL/GenBank/DDBJ databases">
        <title>Micromonosporas from Atacama Desert.</title>
        <authorList>
            <person name="Carro L."/>
            <person name="Golinska P."/>
            <person name="Klenk H.-P."/>
            <person name="Goodfellow M."/>
        </authorList>
    </citation>
    <scope>NUCLEOTIDE SEQUENCE [LARGE SCALE GENOMIC DNA]</scope>
    <source>
        <strain evidence="3 4">4G51</strain>
    </source>
</reference>
<evidence type="ECO:0000256" key="1">
    <source>
        <dbReference type="SAM" id="Phobius"/>
    </source>
</evidence>
<dbReference type="GO" id="GO:0008610">
    <property type="term" value="P:lipid biosynthetic process"/>
    <property type="evidence" value="ECO:0007669"/>
    <property type="project" value="UniProtKB-ARBA"/>
</dbReference>
<comment type="caution">
    <text evidence="3">The sequence shown here is derived from an EMBL/GenBank/DDBJ whole genome shotgun (WGS) entry which is preliminary data.</text>
</comment>
<feature type="transmembrane region" description="Helical" evidence="1">
    <location>
        <begin position="60"/>
        <end position="77"/>
    </location>
</feature>
<dbReference type="InterPro" id="IPR005804">
    <property type="entry name" value="FA_desaturase_dom"/>
</dbReference>
<evidence type="ECO:0000259" key="2">
    <source>
        <dbReference type="Pfam" id="PF00487"/>
    </source>
</evidence>
<dbReference type="InterPro" id="IPR012171">
    <property type="entry name" value="Fatty_acid_desaturase"/>
</dbReference>
<dbReference type="GO" id="GO:0016717">
    <property type="term" value="F:oxidoreductase activity, acting on paired donors, with oxidation of a pair of donors resulting in the reduction of molecular oxygen to two molecules of water"/>
    <property type="evidence" value="ECO:0007669"/>
    <property type="project" value="TreeGrafter"/>
</dbReference>
<evidence type="ECO:0000313" key="4">
    <source>
        <dbReference type="Proteomes" id="UP000246050"/>
    </source>
</evidence>
<dbReference type="GO" id="GO:0016020">
    <property type="term" value="C:membrane"/>
    <property type="evidence" value="ECO:0007669"/>
    <property type="project" value="TreeGrafter"/>
</dbReference>
<feature type="domain" description="Fatty acid desaturase" evidence="2">
    <location>
        <begin position="60"/>
        <end position="319"/>
    </location>
</feature>
<feature type="transmembrane region" description="Helical" evidence="1">
    <location>
        <begin position="197"/>
        <end position="215"/>
    </location>
</feature>
<proteinExistence type="predicted"/>
<accession>A0A317DLJ5</accession>
<dbReference type="EMBL" id="QGKS01000181">
    <property type="protein sequence ID" value="PWR15497.1"/>
    <property type="molecule type" value="Genomic_DNA"/>
</dbReference>
<feature type="transmembrane region" description="Helical" evidence="1">
    <location>
        <begin position="98"/>
        <end position="116"/>
    </location>
</feature>
<keyword evidence="1" id="KW-0812">Transmembrane</keyword>
<dbReference type="Proteomes" id="UP000246050">
    <property type="component" value="Unassembled WGS sequence"/>
</dbReference>
<dbReference type="Pfam" id="PF00487">
    <property type="entry name" value="FA_desaturase"/>
    <property type="match status" value="1"/>
</dbReference>
<name>A0A317DLJ5_9ACTN</name>
<sequence>MSDASLDTERHGGSQYADLSRMIRRAGLLDRRRGYYSLRIGALGGCYLGAWTLFGWLGESWWQLGVAAALAVVFAQAGFIGHDAGHRQILRSRRANDLVGLVHGNLLIGVSYGWWVEKHNRHHAHPNTEGRDPDIVVRPLSFTPGQARKRRGLGALVVRYQAYLFFPLLLLEGLHLHANSIRAVVDPGRIKRRPAEAALLALHATGYLGAVVLVLSPMQAVAFILVNQGLLGLYLGSAFAPNHKGMPILAGDERLDYLRRQVLTSRNVRGGWFIDTLLGGLNYQIEHHLFPSMPRPNLRRARPLVRRFCAEHGITYHETTLMRSWAQALEHLHEVGSGQPDHDAGST</sequence>
<dbReference type="AlphaFoldDB" id="A0A317DLJ5"/>
<feature type="transmembrane region" description="Helical" evidence="1">
    <location>
        <begin position="162"/>
        <end position="185"/>
    </location>
</feature>
<gene>
    <name evidence="3" type="ORF">DKT69_10415</name>
</gene>
<keyword evidence="1" id="KW-0472">Membrane</keyword>
<dbReference type="PANTHER" id="PTHR19353">
    <property type="entry name" value="FATTY ACID DESATURASE 2"/>
    <property type="match status" value="1"/>
</dbReference>
<dbReference type="OrthoDB" id="104711at2"/>
<evidence type="ECO:0000313" key="3">
    <source>
        <dbReference type="EMBL" id="PWR15497.1"/>
    </source>
</evidence>
<dbReference type="PANTHER" id="PTHR19353:SF19">
    <property type="entry name" value="DELTA(5) FATTY ACID DESATURASE C-RELATED"/>
    <property type="match status" value="1"/>
</dbReference>
<keyword evidence="1" id="KW-1133">Transmembrane helix</keyword>